<name>A0A7R8X5I4_9CRUS</name>
<accession>A0A7R8X5I4</accession>
<feature type="region of interest" description="Disordered" evidence="1">
    <location>
        <begin position="41"/>
        <end position="204"/>
    </location>
</feature>
<proteinExistence type="predicted"/>
<keyword evidence="3" id="KW-1185">Reference proteome</keyword>
<feature type="compositionally biased region" description="Acidic residues" evidence="1">
    <location>
        <begin position="49"/>
        <end position="60"/>
    </location>
</feature>
<feature type="compositionally biased region" description="Basic and acidic residues" evidence="1">
    <location>
        <begin position="86"/>
        <end position="122"/>
    </location>
</feature>
<feature type="compositionally biased region" description="Pro residues" evidence="1">
    <location>
        <begin position="477"/>
        <end position="487"/>
    </location>
</feature>
<dbReference type="EMBL" id="CAJPEV010000076">
    <property type="protein sequence ID" value="CAG0880156.1"/>
    <property type="molecule type" value="Genomic_DNA"/>
</dbReference>
<feature type="compositionally biased region" description="Basic residues" evidence="1">
    <location>
        <begin position="66"/>
        <end position="79"/>
    </location>
</feature>
<evidence type="ECO:0000313" key="3">
    <source>
        <dbReference type="Proteomes" id="UP000677054"/>
    </source>
</evidence>
<gene>
    <name evidence="2" type="ORF">DSTB1V02_LOCUS934</name>
</gene>
<dbReference type="Proteomes" id="UP000677054">
    <property type="component" value="Unassembled WGS sequence"/>
</dbReference>
<feature type="compositionally biased region" description="Basic and acidic residues" evidence="1">
    <location>
        <begin position="170"/>
        <end position="193"/>
    </location>
</feature>
<dbReference type="OrthoDB" id="6359706at2759"/>
<organism evidence="2">
    <name type="scientific">Darwinula stevensoni</name>
    <dbReference type="NCBI Taxonomy" id="69355"/>
    <lineage>
        <taxon>Eukaryota</taxon>
        <taxon>Metazoa</taxon>
        <taxon>Ecdysozoa</taxon>
        <taxon>Arthropoda</taxon>
        <taxon>Crustacea</taxon>
        <taxon>Oligostraca</taxon>
        <taxon>Ostracoda</taxon>
        <taxon>Podocopa</taxon>
        <taxon>Podocopida</taxon>
        <taxon>Darwinulocopina</taxon>
        <taxon>Darwinuloidea</taxon>
        <taxon>Darwinulidae</taxon>
        <taxon>Darwinula</taxon>
    </lineage>
</organism>
<feature type="region of interest" description="Disordered" evidence="1">
    <location>
        <begin position="289"/>
        <end position="312"/>
    </location>
</feature>
<protein>
    <submittedName>
        <fullName evidence="2">Uncharacterized protein</fullName>
    </submittedName>
</protein>
<feature type="region of interest" description="Disordered" evidence="1">
    <location>
        <begin position="361"/>
        <end position="435"/>
    </location>
</feature>
<dbReference type="AlphaFoldDB" id="A0A7R8X5I4"/>
<evidence type="ECO:0000256" key="1">
    <source>
        <dbReference type="SAM" id="MobiDB-lite"/>
    </source>
</evidence>
<feature type="compositionally biased region" description="Low complexity" evidence="1">
    <location>
        <begin position="393"/>
        <end position="424"/>
    </location>
</feature>
<evidence type="ECO:0000313" key="2">
    <source>
        <dbReference type="EMBL" id="CAD7240932.1"/>
    </source>
</evidence>
<sequence length="668" mass="74893">MEFLDKMAERTFAFLPFTPGGDMRFNFRLFVPVTVGYQSFGGGGNSDSDQSDAETVEDWPGDTRSRRLGSPRYKRHAKRLSQNQKQPDERKRERDRLREKKRIAEGWEKGTTSPKEEMKKNPEIAIKNNEEKVEEEVGAGGRESPQTTKADEGQTQTRQAQIDRVAQVPDEEKIGEGSGENKAEGKEEKEREMNVTSSEVRGSSKEEVFNQLMRVLQEELSATKIFDETAALMNMEEYARRFQGSSRPLSTYSRPTSSVFIRPSSYLERPSKPPFHSYDRPYDARPSFFTTRPSSSSFDSRPTSTLGSNSFDDIPSSFDISNIRPPPSIDSNAFGIGISRPPSSFDSSILSNSRPPSIFDTGVLSVSRPPSNVDSGILSVNRPQSSVDSGILSVSRPPSSFDSSSSSSSKPPSTSFSSNRPSPSHGFTTQVDNNGRPIASYLIPFDRPSYLVPHGPTQTVTSRPSPAPVIPVERPQLPKPPPTISPLPDPDAEEIAKRLQKLDFFFENLNIPNEQCKQMLMCELAFNETLYEPLSDIFLDEIRHLGDLTRLKTSIGSSNEGVRFMTYMQAAVKGKDNPLPCRPYETKCRQGPEDMINLEALTLWKDISKWLTIKVLSRKAPQGFSGIKRIVEVCQEISATVIQKVRLQWRLRLQLCVRHNGGHFEQIM</sequence>
<feature type="compositionally biased region" description="Polar residues" evidence="1">
    <location>
        <begin position="144"/>
        <end position="160"/>
    </location>
</feature>
<dbReference type="EMBL" id="LR899593">
    <property type="protein sequence ID" value="CAD7240932.1"/>
    <property type="molecule type" value="Genomic_DNA"/>
</dbReference>
<feature type="region of interest" description="Disordered" evidence="1">
    <location>
        <begin position="456"/>
        <end position="487"/>
    </location>
</feature>
<reference evidence="2" key="1">
    <citation type="submission" date="2020-11" db="EMBL/GenBank/DDBJ databases">
        <authorList>
            <person name="Tran Van P."/>
        </authorList>
    </citation>
    <scope>NUCLEOTIDE SEQUENCE</scope>
</reference>